<proteinExistence type="predicted"/>
<feature type="domain" description="Gamma-retroviral matrix protein" evidence="2">
    <location>
        <begin position="2"/>
        <end position="78"/>
    </location>
</feature>
<evidence type="ECO:0000256" key="1">
    <source>
        <dbReference type="SAM" id="MobiDB-lite"/>
    </source>
</evidence>
<dbReference type="PANTHER" id="PTHR33166">
    <property type="entry name" value="GAG_P30 DOMAIN-CONTAINING PROTEIN"/>
    <property type="match status" value="1"/>
</dbReference>
<dbReference type="Pfam" id="PF01140">
    <property type="entry name" value="Gag_MA"/>
    <property type="match status" value="1"/>
</dbReference>
<dbReference type="InterPro" id="IPR050462">
    <property type="entry name" value="Retroviral_Gag-Pol_poly"/>
</dbReference>
<feature type="compositionally biased region" description="Basic and acidic residues" evidence="1">
    <location>
        <begin position="75"/>
        <end position="91"/>
    </location>
</feature>
<accession>A0A061IDV6</accession>
<evidence type="ECO:0000259" key="2">
    <source>
        <dbReference type="Pfam" id="PF01140"/>
    </source>
</evidence>
<name>A0A061IDV6_CRIGR</name>
<dbReference type="EMBL" id="KE668164">
    <property type="protein sequence ID" value="ERE84177.1"/>
    <property type="molecule type" value="Genomic_DNA"/>
</dbReference>
<dbReference type="InterPro" id="IPR010999">
    <property type="entry name" value="Retrovr_matrix"/>
</dbReference>
<dbReference type="InterPro" id="IPR000840">
    <property type="entry name" value="G_retro_matrix"/>
</dbReference>
<feature type="region of interest" description="Disordered" evidence="1">
    <location>
        <begin position="75"/>
        <end position="101"/>
    </location>
</feature>
<dbReference type="AlphaFoldDB" id="A0A061IDV6"/>
<evidence type="ECO:0000313" key="4">
    <source>
        <dbReference type="Proteomes" id="UP000030759"/>
    </source>
</evidence>
<dbReference type="InterPro" id="IPR036946">
    <property type="entry name" value="G_retro_matrix_sf"/>
</dbReference>
<dbReference type="Proteomes" id="UP000030759">
    <property type="component" value="Unassembled WGS sequence"/>
</dbReference>
<reference evidence="4" key="1">
    <citation type="journal article" date="2013" name="Nat. Biotechnol.">
        <title>Chinese hamster genome sequenced from sorted chromosomes.</title>
        <authorList>
            <person name="Brinkrolf K."/>
            <person name="Rupp O."/>
            <person name="Laux H."/>
            <person name="Kollin F."/>
            <person name="Ernst W."/>
            <person name="Linke B."/>
            <person name="Kofler R."/>
            <person name="Romand S."/>
            <person name="Hesse F."/>
            <person name="Budach W.E."/>
            <person name="Galosy S."/>
            <person name="Muller D."/>
            <person name="Noll T."/>
            <person name="Wienberg J."/>
            <person name="Jostock T."/>
            <person name="Leonard M."/>
            <person name="Grillari J."/>
            <person name="Tauch A."/>
            <person name="Goesmann A."/>
            <person name="Helk B."/>
            <person name="Mott J.E."/>
            <person name="Puhler A."/>
            <person name="Borth N."/>
        </authorList>
    </citation>
    <scope>NUCLEOTIDE SEQUENCE [LARGE SCALE GENOMIC DNA]</scope>
    <source>
        <strain evidence="4">17A/GY</strain>
    </source>
</reference>
<evidence type="ECO:0000313" key="3">
    <source>
        <dbReference type="EMBL" id="ERE84177.1"/>
    </source>
</evidence>
<sequence>MGQQLTTPLSLTLDHSGDVWDRANNQSLDVKKKKLQTFCSSEWPTFNVGWPRDGSFNLEIILQVKEKCLILDPKDTPTRQKIPDPDSDPRSLKKIMGLHGL</sequence>
<gene>
    <name evidence="3" type="ORF">H671_2g6172</name>
</gene>
<dbReference type="SUPFAM" id="SSF47836">
    <property type="entry name" value="Retroviral matrix proteins"/>
    <property type="match status" value="1"/>
</dbReference>
<protein>
    <submittedName>
        <fullName evidence="3">Gag polyprotein</fullName>
    </submittedName>
</protein>
<dbReference type="Gene3D" id="1.10.150.180">
    <property type="entry name" value="Gamma-retroviral matrix domain"/>
    <property type="match status" value="1"/>
</dbReference>
<organism evidence="3 4">
    <name type="scientific">Cricetulus griseus</name>
    <name type="common">Chinese hamster</name>
    <name type="synonym">Cricetulus barabensis griseus</name>
    <dbReference type="NCBI Taxonomy" id="10029"/>
    <lineage>
        <taxon>Eukaryota</taxon>
        <taxon>Metazoa</taxon>
        <taxon>Chordata</taxon>
        <taxon>Craniata</taxon>
        <taxon>Vertebrata</taxon>
        <taxon>Euteleostomi</taxon>
        <taxon>Mammalia</taxon>
        <taxon>Eutheria</taxon>
        <taxon>Euarchontoglires</taxon>
        <taxon>Glires</taxon>
        <taxon>Rodentia</taxon>
        <taxon>Myomorpha</taxon>
        <taxon>Muroidea</taxon>
        <taxon>Cricetidae</taxon>
        <taxon>Cricetinae</taxon>
        <taxon>Cricetulus</taxon>
    </lineage>
</organism>